<name>A0A285UE61_9HYPH</name>
<dbReference type="PIRSF" id="PIRSF035865">
    <property type="entry name" value="UCP035865"/>
    <property type="match status" value="1"/>
</dbReference>
<dbReference type="InterPro" id="IPR014598">
    <property type="entry name" value="UCP035865"/>
</dbReference>
<gene>
    <name evidence="1" type="ORF">SAMN05892877_105302</name>
</gene>
<proteinExistence type="predicted"/>
<sequence length="375" mass="39708">MIINAFLRWVETAKAGDRARAAGALARAYSNASIGYDERHSAEMAMIFLLDDPAPKVRLALAEALADYPEAPRAVILPLSEDQPEIAAQIILRSPVLTDADLVDLAARGSDFTRSLIAHRPNLSRAVCAALIEVGSVFDALTLLDGDTAAISPRTLKRICERHGDDAEIRARVLDREDLPSDARHALVEKVGAALAGSSIVQAVVGGSRITRITREACDLATIGLAADIPQAELAGLVEHLRISGRLTPVLLMQSLCAGRVEFFAAAIVNLSGQNERRVRSILADGRQAAICALFETTGLGGDISALFAEAVLLWRNDAKAGSGQMTVTARLAAKTREARSAAAEALLDMIEGLAMAEKRQSARSFATLASADAA</sequence>
<evidence type="ECO:0008006" key="3">
    <source>
        <dbReference type="Google" id="ProtNLM"/>
    </source>
</evidence>
<reference evidence="1 2" key="1">
    <citation type="submission" date="2017-08" db="EMBL/GenBank/DDBJ databases">
        <authorList>
            <person name="de Groot N.N."/>
        </authorList>
    </citation>
    <scope>NUCLEOTIDE SEQUENCE [LARGE SCALE GENOMIC DNA]</scope>
    <source>
        <strain evidence="1 2">JC85</strain>
    </source>
</reference>
<dbReference type="RefSeq" id="WP_097138600.1">
    <property type="nucleotide sequence ID" value="NZ_OBQD01000005.1"/>
</dbReference>
<evidence type="ECO:0000313" key="1">
    <source>
        <dbReference type="EMBL" id="SOC38866.1"/>
    </source>
</evidence>
<dbReference type="Pfam" id="PF10098">
    <property type="entry name" value="DUF2336"/>
    <property type="match status" value="1"/>
</dbReference>
<dbReference type="EMBL" id="OBQD01000005">
    <property type="protein sequence ID" value="SOC38866.1"/>
    <property type="molecule type" value="Genomic_DNA"/>
</dbReference>
<keyword evidence="2" id="KW-1185">Reference proteome</keyword>
<accession>A0A285UE61</accession>
<dbReference type="Proteomes" id="UP000219167">
    <property type="component" value="Unassembled WGS sequence"/>
</dbReference>
<organism evidence="1 2">
    <name type="scientific">Rhizobium subbaraonis</name>
    <dbReference type="NCBI Taxonomy" id="908946"/>
    <lineage>
        <taxon>Bacteria</taxon>
        <taxon>Pseudomonadati</taxon>
        <taxon>Pseudomonadota</taxon>
        <taxon>Alphaproteobacteria</taxon>
        <taxon>Hyphomicrobiales</taxon>
        <taxon>Rhizobiaceae</taxon>
        <taxon>Rhizobium/Agrobacterium group</taxon>
        <taxon>Rhizobium</taxon>
    </lineage>
</organism>
<dbReference type="InterPro" id="IPR019285">
    <property type="entry name" value="DUF2336"/>
</dbReference>
<dbReference type="AlphaFoldDB" id="A0A285UE61"/>
<evidence type="ECO:0000313" key="2">
    <source>
        <dbReference type="Proteomes" id="UP000219167"/>
    </source>
</evidence>
<dbReference type="OrthoDB" id="9798569at2"/>
<protein>
    <recommendedName>
        <fullName evidence="3">DUF2336 domain-containing protein</fullName>
    </recommendedName>
</protein>